<dbReference type="Pfam" id="PF01370">
    <property type="entry name" value="Epimerase"/>
    <property type="match status" value="1"/>
</dbReference>
<evidence type="ECO:0000313" key="2">
    <source>
        <dbReference type="EMBL" id="MEO1766668.1"/>
    </source>
</evidence>
<name>A0ABV0EGP1_9BURK</name>
<reference evidence="2 3" key="1">
    <citation type="submission" date="2024-02" db="EMBL/GenBank/DDBJ databases">
        <title>New thermophilic sulfur-oxidizing bacteria from a hot springs of the Uzon caldera (Kamchatka, Russia).</title>
        <authorList>
            <person name="Dukat A.M."/>
            <person name="Elcheninov A.G."/>
            <person name="Frolov E.N."/>
        </authorList>
    </citation>
    <scope>NUCLEOTIDE SEQUENCE [LARGE SCALE GENOMIC DNA]</scope>
    <source>
        <strain evidence="2 3">AK1</strain>
    </source>
</reference>
<dbReference type="RefSeq" id="WP_347307776.1">
    <property type="nucleotide sequence ID" value="NZ_JBAJEX010000003.1"/>
</dbReference>
<dbReference type="InterPro" id="IPR050177">
    <property type="entry name" value="Lipid_A_modif_metabolic_enz"/>
</dbReference>
<dbReference type="Proteomes" id="UP001482231">
    <property type="component" value="Unassembled WGS sequence"/>
</dbReference>
<evidence type="ECO:0000259" key="1">
    <source>
        <dbReference type="Pfam" id="PF01370"/>
    </source>
</evidence>
<keyword evidence="3" id="KW-1185">Reference proteome</keyword>
<protein>
    <submittedName>
        <fullName evidence="2">NAD-dependent epimerase/dehydratase family protein</fullName>
    </submittedName>
</protein>
<dbReference type="SUPFAM" id="SSF51735">
    <property type="entry name" value="NAD(P)-binding Rossmann-fold domains"/>
    <property type="match status" value="1"/>
</dbReference>
<dbReference type="InterPro" id="IPR036291">
    <property type="entry name" value="NAD(P)-bd_dom_sf"/>
</dbReference>
<accession>A0ABV0EGP1</accession>
<dbReference type="InterPro" id="IPR001509">
    <property type="entry name" value="Epimerase_deHydtase"/>
</dbReference>
<dbReference type="Gene3D" id="3.40.50.720">
    <property type="entry name" value="NAD(P)-binding Rossmann-like Domain"/>
    <property type="match status" value="1"/>
</dbReference>
<dbReference type="EMBL" id="JBAJEX010000003">
    <property type="protein sequence ID" value="MEO1766668.1"/>
    <property type="molecule type" value="Genomic_DNA"/>
</dbReference>
<organism evidence="2 3">
    <name type="scientific">Thiobacter aerophilum</name>
    <dbReference type="NCBI Taxonomy" id="3121275"/>
    <lineage>
        <taxon>Bacteria</taxon>
        <taxon>Pseudomonadati</taxon>
        <taxon>Pseudomonadota</taxon>
        <taxon>Betaproteobacteria</taxon>
        <taxon>Burkholderiales</taxon>
        <taxon>Thiobacteraceae</taxon>
        <taxon>Thiobacter</taxon>
    </lineage>
</organism>
<sequence length="294" mass="32013">MRVCVTGAASHLAHALLPALCARPEVETVIGLDLRPTGFVHPKLTHYIADLRAPHHHWLAGCDALVHLAFVVLRGHMPAHTMRAINVEATQRLFETAARMGIARLVHLSSAAVYGHGENLTEDAPLSPLPGFLYAAHKAMLEAWFEDCLPQAVRLRPHAILGPCCQPLLRTLLRLPLGVALAKSSPRLQCVHEQDVVAAILAVLFAPGDVRGPYNLAAPGYFTLDDLGRRLRLPPPVARGLLYTAWRLTGFGGEPDWVAGLSHSLTLDCSRARLQLAWQPRHDVRATLAAIMAP</sequence>
<feature type="domain" description="NAD-dependent epimerase/dehydratase" evidence="1">
    <location>
        <begin position="3"/>
        <end position="207"/>
    </location>
</feature>
<proteinExistence type="predicted"/>
<dbReference type="PANTHER" id="PTHR43245">
    <property type="entry name" value="BIFUNCTIONAL POLYMYXIN RESISTANCE PROTEIN ARNA"/>
    <property type="match status" value="1"/>
</dbReference>
<evidence type="ECO:0000313" key="3">
    <source>
        <dbReference type="Proteomes" id="UP001482231"/>
    </source>
</evidence>
<comment type="caution">
    <text evidence="2">The sequence shown here is derived from an EMBL/GenBank/DDBJ whole genome shotgun (WGS) entry which is preliminary data.</text>
</comment>
<gene>
    <name evidence="2" type="ORF">V6E02_05530</name>
</gene>